<evidence type="ECO:0000313" key="3">
    <source>
        <dbReference type="EMBL" id="KAH0895442.1"/>
    </source>
</evidence>
<evidence type="ECO:0000259" key="2">
    <source>
        <dbReference type="Pfam" id="PF12776"/>
    </source>
</evidence>
<feature type="domain" description="Myb/SANT-like" evidence="2">
    <location>
        <begin position="32"/>
        <end position="125"/>
    </location>
</feature>
<feature type="compositionally biased region" description="Basic and acidic residues" evidence="1">
    <location>
        <begin position="231"/>
        <end position="247"/>
    </location>
</feature>
<organism evidence="3 4">
    <name type="scientific">Brassica napus</name>
    <name type="common">Rape</name>
    <dbReference type="NCBI Taxonomy" id="3708"/>
    <lineage>
        <taxon>Eukaryota</taxon>
        <taxon>Viridiplantae</taxon>
        <taxon>Streptophyta</taxon>
        <taxon>Embryophyta</taxon>
        <taxon>Tracheophyta</taxon>
        <taxon>Spermatophyta</taxon>
        <taxon>Magnoliopsida</taxon>
        <taxon>eudicotyledons</taxon>
        <taxon>Gunneridae</taxon>
        <taxon>Pentapetalae</taxon>
        <taxon>rosids</taxon>
        <taxon>malvids</taxon>
        <taxon>Brassicales</taxon>
        <taxon>Brassicaceae</taxon>
        <taxon>Brassiceae</taxon>
        <taxon>Brassica</taxon>
    </lineage>
</organism>
<evidence type="ECO:0000313" key="4">
    <source>
        <dbReference type="Proteomes" id="UP000824890"/>
    </source>
</evidence>
<keyword evidence="4" id="KW-1185">Reference proteome</keyword>
<dbReference type="InterPro" id="IPR024752">
    <property type="entry name" value="Myb/SANT-like_dom"/>
</dbReference>
<protein>
    <recommendedName>
        <fullName evidence="2">Myb/SANT-like domain-containing protein</fullName>
    </recommendedName>
</protein>
<feature type="region of interest" description="Disordered" evidence="1">
    <location>
        <begin position="521"/>
        <end position="596"/>
    </location>
</feature>
<proteinExistence type="predicted"/>
<feature type="compositionally biased region" description="Acidic residues" evidence="1">
    <location>
        <begin position="182"/>
        <end position="191"/>
    </location>
</feature>
<gene>
    <name evidence="3" type="ORF">HID58_045010</name>
</gene>
<sequence length="596" mass="67719">MSGRRHGNTNPVGQRNSNVHNETSSRNASRFKWTYEQEKTLIELYDQAISMNDYTLKDPTVLGREHMVDNFNRAFNLNINYAFFKNKLDDFKKAYKKWKFLMTSTGITVNPETSMIYASDEWWEARESGCKITRSFKRQPPPFWDVMVRCFVLHDVYSQPQQSSRQRRQQILTEGIEEDDLFDFSDNDGDDIPQHNVPQTQENEEIYRVNLNADTLPSHEYTQESTRLPSRRGEERTRRGGRSERTGGRGSTSQTSARNSGTNVGSTSRGHRRRQSFETTIQDTINGYKEFQRQSLQQLCPGAFDKDDYDEFKKAEQIFLALELPKFTKFYWACINALKELVFWRKYFIDIARSNDEDKLQLLEAMTGVSRNNEDVPKQLGSGQLFGSPHSGGLSSGSPSSVGNCSRGNNFQNLGAPPTTQQWGTPPNVQHWGTPPNMQHWGTPPNVQYWGTSPNAQPWGVPPNGPSWNTPPNAQQWSTPPYPQQWNIPQNFYHGQQPSNVQQAGSSGTTPTNVHYGFTVGNQGGSPLNTQRNYSEGASIDSSPKVHQSPSTSIGFTNYFEPGNTSQRPRRGGLFNIWRTTEEPNEENQSGSGDEE</sequence>
<feature type="region of interest" description="Disordered" evidence="1">
    <location>
        <begin position="182"/>
        <end position="276"/>
    </location>
</feature>
<accession>A0ABQ8ASF3</accession>
<evidence type="ECO:0000256" key="1">
    <source>
        <dbReference type="SAM" id="MobiDB-lite"/>
    </source>
</evidence>
<dbReference type="PANTHER" id="PTHR31704:SF43">
    <property type="entry name" value="HEAT SHOCK PROTEIN"/>
    <property type="match status" value="1"/>
</dbReference>
<dbReference type="PANTHER" id="PTHR31704">
    <property type="entry name" value="MYB/SANT-LIKE DNA-BINDING DOMAIN PROTEIN-RELATED"/>
    <property type="match status" value="1"/>
</dbReference>
<feature type="compositionally biased region" description="Polar residues" evidence="1">
    <location>
        <begin position="254"/>
        <end position="268"/>
    </location>
</feature>
<comment type="caution">
    <text evidence="3">The sequence shown here is derived from an EMBL/GenBank/DDBJ whole genome shotgun (WGS) entry which is preliminary data.</text>
</comment>
<dbReference type="Proteomes" id="UP000824890">
    <property type="component" value="Unassembled WGS sequence"/>
</dbReference>
<feature type="compositionally biased region" description="Polar residues" evidence="1">
    <location>
        <begin position="407"/>
        <end position="427"/>
    </location>
</feature>
<feature type="region of interest" description="Disordered" evidence="1">
    <location>
        <begin position="1"/>
        <end position="25"/>
    </location>
</feature>
<feature type="compositionally biased region" description="Polar residues" evidence="1">
    <location>
        <begin position="587"/>
        <end position="596"/>
    </location>
</feature>
<feature type="compositionally biased region" description="Polar residues" evidence="1">
    <location>
        <begin position="8"/>
        <end position="25"/>
    </location>
</feature>
<reference evidence="3 4" key="1">
    <citation type="submission" date="2021-05" db="EMBL/GenBank/DDBJ databases">
        <title>Genome Assembly of Synthetic Allotetraploid Brassica napus Reveals Homoeologous Exchanges between Subgenomes.</title>
        <authorList>
            <person name="Davis J.T."/>
        </authorList>
    </citation>
    <scope>NUCLEOTIDE SEQUENCE [LARGE SCALE GENOMIC DNA]</scope>
    <source>
        <strain evidence="4">cv. Da-Ae</strain>
        <tissue evidence="3">Seedling</tissue>
    </source>
</reference>
<feature type="compositionally biased region" description="Polar residues" evidence="1">
    <location>
        <begin position="525"/>
        <end position="556"/>
    </location>
</feature>
<feature type="compositionally biased region" description="Low complexity" evidence="1">
    <location>
        <begin position="387"/>
        <end position="406"/>
    </location>
</feature>
<dbReference type="EMBL" id="JAGKQM010000012">
    <property type="protein sequence ID" value="KAH0895442.1"/>
    <property type="molecule type" value="Genomic_DNA"/>
</dbReference>
<dbReference type="Pfam" id="PF12776">
    <property type="entry name" value="Myb_DNA-bind_3"/>
    <property type="match status" value="1"/>
</dbReference>
<name>A0ABQ8ASF3_BRANA</name>
<feature type="region of interest" description="Disordered" evidence="1">
    <location>
        <begin position="373"/>
        <end position="427"/>
    </location>
</feature>